<dbReference type="InterPro" id="IPR053844">
    <property type="entry name" value="AH_C"/>
</dbReference>
<evidence type="ECO:0000313" key="4">
    <source>
        <dbReference type="Proteomes" id="UP000324927"/>
    </source>
</evidence>
<dbReference type="InterPro" id="IPR000120">
    <property type="entry name" value="Amidase"/>
</dbReference>
<dbReference type="Gene3D" id="3.90.1300.10">
    <property type="entry name" value="Amidase signature (AS) domain"/>
    <property type="match status" value="1"/>
</dbReference>
<dbReference type="Pfam" id="PF01425">
    <property type="entry name" value="Amidase"/>
    <property type="match status" value="1"/>
</dbReference>
<dbReference type="Proteomes" id="UP000324927">
    <property type="component" value="Unassembled WGS sequence"/>
</dbReference>
<dbReference type="RefSeq" id="WP_149232729.1">
    <property type="nucleotide sequence ID" value="NZ_JALJXJ010000010.1"/>
</dbReference>
<keyword evidence="3" id="KW-0378">Hydrolase</keyword>
<dbReference type="PANTHER" id="PTHR11895">
    <property type="entry name" value="TRANSAMIDASE"/>
    <property type="match status" value="1"/>
</dbReference>
<sequence>MQSSSSGGDVGSLDLATLAAGYRDGGTTPTGVARAVLARIGAAGEDHVWISRVSAADLLARAAALEGLSQTERAALPLYGVPFAVKDNIDAAGLPTTAACPDFAYQPDESATAVQRLLDAGAMLVGKTNLDQFATGLVGVRSPYGIPRNSFDPACVPGGSSSGSAVAVASGLVSFALGTDTAGSGRVPAAFNNIVGLKPTKGLVSTAGVVPACRSLDCVSVFALTVEDTMEVLAVMAGPDPRDAYSRSAPVVPAALRAPFRFGMPRAEQLRFFGNAEAGRLYGEAVERLRGLGGEAVAIDFAPFAETAALLYHGPWVAERTAAVGDFLAAHPGAGHPVVAGIVEGGRTRSAIDAYRAMYRLEELRRDTAPVWDAIDVLAVPTAGTIYTIEEVLADPVALNTNLGTYTNFTNLLDLCGIAVPSGFQADGRPAGITLLAPAFREAAVAAVASAAHRAAGVTLGATGAALPPARPVTYGGGGLVPLLVVGAHLSGQPLNRHLTDAGGRRLGSVVTAPRYRLHALPGEPARPGMLRVASGGVAVEGEVWSLTPEAFGRIVAGIPSPLSVGTVELSDGSMVKGFLCEAADIAGAPDISRFGGWLAYRASL</sequence>
<dbReference type="EC" id="3.5.1.54" evidence="3"/>
<evidence type="ECO:0000313" key="3">
    <source>
        <dbReference type="EMBL" id="KAA0594972.1"/>
    </source>
</evidence>
<dbReference type="OrthoDB" id="7245165at2"/>
<evidence type="ECO:0000259" key="2">
    <source>
        <dbReference type="Pfam" id="PF21986"/>
    </source>
</evidence>
<dbReference type="Gene3D" id="1.20.58.1700">
    <property type="match status" value="1"/>
</dbReference>
<dbReference type="EMBL" id="VTTN01000007">
    <property type="protein sequence ID" value="KAA0594972.1"/>
    <property type="molecule type" value="Genomic_DNA"/>
</dbReference>
<dbReference type="PANTHER" id="PTHR11895:SF169">
    <property type="entry name" value="GLUTAMYL-TRNA(GLN) AMIDOTRANSFERASE"/>
    <property type="match status" value="1"/>
</dbReference>
<dbReference type="GO" id="GO:0004039">
    <property type="term" value="F:allophanate hydrolase activity"/>
    <property type="evidence" value="ECO:0007669"/>
    <property type="project" value="UniProtKB-EC"/>
</dbReference>
<dbReference type="Gene3D" id="3.10.490.10">
    <property type="entry name" value="Gamma-glutamyl cyclotransferase-like"/>
    <property type="match status" value="1"/>
</dbReference>
<keyword evidence="4" id="KW-1185">Reference proteome</keyword>
<comment type="caution">
    <text evidence="3">The sequence shown here is derived from an EMBL/GenBank/DDBJ whole genome shotgun (WGS) entry which is preliminary data.</text>
</comment>
<dbReference type="InterPro" id="IPR014085">
    <property type="entry name" value="Allophanate_hydrolase"/>
</dbReference>
<dbReference type="SUPFAM" id="SSF75304">
    <property type="entry name" value="Amidase signature (AS) enzymes"/>
    <property type="match status" value="1"/>
</dbReference>
<accession>A0A5A9GME4</accession>
<protein>
    <submittedName>
        <fullName evidence="3">Allophanate hydrolase</fullName>
        <ecNumber evidence="3">3.5.1.54</ecNumber>
    </submittedName>
</protein>
<dbReference type="NCBIfam" id="NF006043">
    <property type="entry name" value="PRK08186.1"/>
    <property type="match status" value="1"/>
</dbReference>
<reference evidence="3 4" key="1">
    <citation type="submission" date="2019-08" db="EMBL/GenBank/DDBJ databases">
        <authorList>
            <person name="Grouzdev D."/>
            <person name="Tikhonova E."/>
            <person name="Kravchenko I."/>
        </authorList>
    </citation>
    <scope>NUCLEOTIDE SEQUENCE [LARGE SCALE GENOMIC DNA]</scope>
    <source>
        <strain evidence="3 4">59b</strain>
    </source>
</reference>
<organism evidence="3 4">
    <name type="scientific">Azospirillum lipoferum</name>
    <dbReference type="NCBI Taxonomy" id="193"/>
    <lineage>
        <taxon>Bacteria</taxon>
        <taxon>Pseudomonadati</taxon>
        <taxon>Pseudomonadota</taxon>
        <taxon>Alphaproteobacteria</taxon>
        <taxon>Rhodospirillales</taxon>
        <taxon>Azospirillaceae</taxon>
        <taxon>Azospirillum</taxon>
    </lineage>
</organism>
<gene>
    <name evidence="3" type="primary">atzF</name>
    <name evidence="3" type="ORF">FZ942_19425</name>
</gene>
<dbReference type="Pfam" id="PF21986">
    <property type="entry name" value="AH_C"/>
    <property type="match status" value="1"/>
</dbReference>
<dbReference type="AlphaFoldDB" id="A0A5A9GME4"/>
<evidence type="ECO:0000259" key="1">
    <source>
        <dbReference type="Pfam" id="PF01425"/>
    </source>
</evidence>
<feature type="domain" description="Allophanate hydrolase C-terminal" evidence="2">
    <location>
        <begin position="482"/>
        <end position="602"/>
    </location>
</feature>
<proteinExistence type="predicted"/>
<dbReference type="InterPro" id="IPR036928">
    <property type="entry name" value="AS_sf"/>
</dbReference>
<dbReference type="NCBIfam" id="TIGR02713">
    <property type="entry name" value="allophanate_hyd"/>
    <property type="match status" value="1"/>
</dbReference>
<feature type="domain" description="Amidase" evidence="1">
    <location>
        <begin position="33"/>
        <end position="445"/>
    </location>
</feature>
<name>A0A5A9GME4_AZOLI</name>
<dbReference type="InterPro" id="IPR023631">
    <property type="entry name" value="Amidase_dom"/>
</dbReference>